<organism evidence="1 2">
    <name type="scientific">Eretmocerus hayati</name>
    <dbReference type="NCBI Taxonomy" id="131215"/>
    <lineage>
        <taxon>Eukaryota</taxon>
        <taxon>Metazoa</taxon>
        <taxon>Ecdysozoa</taxon>
        <taxon>Arthropoda</taxon>
        <taxon>Hexapoda</taxon>
        <taxon>Insecta</taxon>
        <taxon>Pterygota</taxon>
        <taxon>Neoptera</taxon>
        <taxon>Endopterygota</taxon>
        <taxon>Hymenoptera</taxon>
        <taxon>Apocrita</taxon>
        <taxon>Proctotrupomorpha</taxon>
        <taxon>Chalcidoidea</taxon>
        <taxon>Aphelinidae</taxon>
        <taxon>Aphelininae</taxon>
        <taxon>Eretmocerus</taxon>
    </lineage>
</organism>
<accession>A0ACC2P4D8</accession>
<reference evidence="1" key="1">
    <citation type="submission" date="2023-04" db="EMBL/GenBank/DDBJ databases">
        <title>A chromosome-level genome assembly of the parasitoid wasp Eretmocerus hayati.</title>
        <authorList>
            <person name="Zhong Y."/>
            <person name="Liu S."/>
            <person name="Liu Y."/>
        </authorList>
    </citation>
    <scope>NUCLEOTIDE SEQUENCE</scope>
    <source>
        <strain evidence="1">ZJU_SS_LIU_2023</strain>
    </source>
</reference>
<evidence type="ECO:0000313" key="1">
    <source>
        <dbReference type="EMBL" id="KAJ8678291.1"/>
    </source>
</evidence>
<sequence>MVAPTPSKRPETESEFGTSQSKTTAQTVVELVLGLRGDLQQLGAPLVQTKLKAINPRIDIGAEDAVDELKNMVSQIKIFHTVDSIVGLGVVSFRCPVTDGRFDLLSFVLTRENSYSYVCDCRLSGTDLTEQIDDFIYDSIEIVKREYNADIWLVLYKEDADFPSTEGQCNESTYYVIQDLKHIIDILAGKSSQLFHQDFFDQLNELQRFVCKSPKLPEAALYLYELLSRDSFKNAFVGNPGNDQESWSEAQCLQFLPKVCAGAIFLCPSLQCQSIEINVHYNRMKAKFLKDIGWYSNNGKYIEDYAQLLQQIKTSRETMDREKDIKFWRDWANKNPGSGVKMINLIAFPATFKECITPHAVQNFASSTKVSHISLNFDSKLVIFNRTFQ</sequence>
<evidence type="ECO:0000313" key="2">
    <source>
        <dbReference type="Proteomes" id="UP001239111"/>
    </source>
</evidence>
<name>A0ACC2P4D8_9HYME</name>
<comment type="caution">
    <text evidence="1">The sequence shown here is derived from an EMBL/GenBank/DDBJ whole genome shotgun (WGS) entry which is preliminary data.</text>
</comment>
<proteinExistence type="predicted"/>
<protein>
    <submittedName>
        <fullName evidence="1">Uncharacterized protein</fullName>
    </submittedName>
</protein>
<gene>
    <name evidence="1" type="ORF">QAD02_014078</name>
</gene>
<keyword evidence="2" id="KW-1185">Reference proteome</keyword>
<dbReference type="EMBL" id="CM056742">
    <property type="protein sequence ID" value="KAJ8678291.1"/>
    <property type="molecule type" value="Genomic_DNA"/>
</dbReference>
<dbReference type="Proteomes" id="UP001239111">
    <property type="component" value="Chromosome 2"/>
</dbReference>